<dbReference type="InterPro" id="IPR012340">
    <property type="entry name" value="NA-bd_OB-fold"/>
</dbReference>
<dbReference type="InterPro" id="IPR052513">
    <property type="entry name" value="Thioester_dehydratase-like"/>
</dbReference>
<keyword evidence="4" id="KW-1185">Reference proteome</keyword>
<gene>
    <name evidence="3" type="ORF">ORI27_26235</name>
</gene>
<protein>
    <submittedName>
        <fullName evidence="3">OB-fold domain-containing protein</fullName>
    </submittedName>
</protein>
<dbReference type="Pfam" id="PF12172">
    <property type="entry name" value="zf-ChsH2"/>
    <property type="match status" value="1"/>
</dbReference>
<dbReference type="Pfam" id="PF01796">
    <property type="entry name" value="OB_ChsH2_C"/>
    <property type="match status" value="1"/>
</dbReference>
<dbReference type="EMBL" id="JAPJDO010000034">
    <property type="protein sequence ID" value="MCX2940200.1"/>
    <property type="molecule type" value="Genomic_DNA"/>
</dbReference>
<evidence type="ECO:0000313" key="4">
    <source>
        <dbReference type="Proteomes" id="UP001300745"/>
    </source>
</evidence>
<evidence type="ECO:0000313" key="3">
    <source>
        <dbReference type="EMBL" id="MCX2940200.1"/>
    </source>
</evidence>
<dbReference type="InterPro" id="IPR022002">
    <property type="entry name" value="ChsH2_Znr"/>
</dbReference>
<sequence>MRQTVSIHAVGAAAPSFRLAAADVAAAWGLRAGNGQVGVCAPDEDVLTLSWLAVVRALANAGRSSGEVDGLWWGTTRLPLAEGPSLAILGAALRLRSDVGGAVMSGSAHAGMEALTGAWHAVAAGTTELAVAVAADALVPGLGTAWESRAGAGAVAYVLTAADGPAALVSMTQRSKPVLDRYRGDGEDSTRDVYDARLFREDVFLPMLTDVASATGDADFWSLPDPDGRLGAVLARRLGVDASPSVSAYAEVGDAGAAAALLGLRRALGSAGRAAVVGYGGGRATGIAIEVSETVPGWCDELDRGVPVSYPEALRARRQLVASGEPVPMGVPPAGGAFVRGGLEMLALLGGRCVECGTVNVPPSVHPACIGCGADKFEICELERTGTVHTFSVNHSMPAPFVAPLPLVIVDLEDGARVQFQGLPEDASSLAVGDRVELVLRRYALERGVPVYGYKVRRIAS</sequence>
<dbReference type="PANTHER" id="PTHR34075">
    <property type="entry name" value="BLR3430 PROTEIN"/>
    <property type="match status" value="1"/>
</dbReference>
<dbReference type="RefSeq" id="WP_266000024.1">
    <property type="nucleotide sequence ID" value="NZ_JAPJDN010000034.1"/>
</dbReference>
<feature type="domain" description="ChsH2 rubredoxin-like zinc ribbon" evidence="2">
    <location>
        <begin position="348"/>
        <end position="378"/>
    </location>
</feature>
<evidence type="ECO:0000259" key="2">
    <source>
        <dbReference type="Pfam" id="PF12172"/>
    </source>
</evidence>
<dbReference type="Proteomes" id="UP001300745">
    <property type="component" value="Unassembled WGS sequence"/>
</dbReference>
<reference evidence="3 4" key="1">
    <citation type="submission" date="2022-11" db="EMBL/GenBank/DDBJ databases">
        <title>Mycobacterium sp. nov.</title>
        <authorList>
            <person name="Papic B."/>
            <person name="Spicic S."/>
            <person name="Duvnjak S."/>
        </authorList>
    </citation>
    <scope>NUCLEOTIDE SEQUENCE [LARGE SCALE GENOMIC DNA]</scope>
    <source>
        <strain evidence="3 4">CVI_P4</strain>
    </source>
</reference>
<accession>A0ABT3SKZ5</accession>
<proteinExistence type="predicted"/>
<dbReference type="InterPro" id="IPR002878">
    <property type="entry name" value="ChsH2_C"/>
</dbReference>
<feature type="domain" description="ChsH2 C-terminal OB-fold" evidence="1">
    <location>
        <begin position="381"/>
        <end position="440"/>
    </location>
</feature>
<comment type="caution">
    <text evidence="3">The sequence shown here is derived from an EMBL/GenBank/DDBJ whole genome shotgun (WGS) entry which is preliminary data.</text>
</comment>
<name>A0ABT3SKZ5_9MYCO</name>
<dbReference type="PANTHER" id="PTHR34075:SF5">
    <property type="entry name" value="BLR3430 PROTEIN"/>
    <property type="match status" value="1"/>
</dbReference>
<dbReference type="SUPFAM" id="SSF53901">
    <property type="entry name" value="Thiolase-like"/>
    <property type="match status" value="2"/>
</dbReference>
<dbReference type="Gene3D" id="3.40.47.10">
    <property type="match status" value="1"/>
</dbReference>
<organism evidence="3 4">
    <name type="scientific">Mycobacterium pinniadriaticum</name>
    <dbReference type="NCBI Taxonomy" id="2994102"/>
    <lineage>
        <taxon>Bacteria</taxon>
        <taxon>Bacillati</taxon>
        <taxon>Actinomycetota</taxon>
        <taxon>Actinomycetes</taxon>
        <taxon>Mycobacteriales</taxon>
        <taxon>Mycobacteriaceae</taxon>
        <taxon>Mycobacterium</taxon>
    </lineage>
</organism>
<dbReference type="InterPro" id="IPR016039">
    <property type="entry name" value="Thiolase-like"/>
</dbReference>
<dbReference type="SUPFAM" id="SSF50249">
    <property type="entry name" value="Nucleic acid-binding proteins"/>
    <property type="match status" value="1"/>
</dbReference>
<evidence type="ECO:0000259" key="1">
    <source>
        <dbReference type="Pfam" id="PF01796"/>
    </source>
</evidence>